<dbReference type="SUPFAM" id="SSF50998">
    <property type="entry name" value="Quinoprotein alcohol dehydrogenase-like"/>
    <property type="match status" value="1"/>
</dbReference>
<dbReference type="Gene3D" id="2.130.10.10">
    <property type="entry name" value="YVTN repeat-like/Quinoprotein amine dehydrogenase"/>
    <property type="match status" value="1"/>
</dbReference>
<evidence type="ECO:0000313" key="3">
    <source>
        <dbReference type="EMBL" id="QEG21382.1"/>
    </source>
</evidence>
<dbReference type="OrthoDB" id="9815737at2"/>
<dbReference type="AlphaFoldDB" id="A0A5B9P8Y0"/>
<keyword evidence="4" id="KW-1185">Reference proteome</keyword>
<dbReference type="EMBL" id="CP042912">
    <property type="protein sequence ID" value="QEG21382.1"/>
    <property type="molecule type" value="Genomic_DNA"/>
</dbReference>
<dbReference type="KEGG" id="mff:MFFC18_12380"/>
<dbReference type="Pfam" id="PF13360">
    <property type="entry name" value="PQQ_2"/>
    <property type="match status" value="1"/>
</dbReference>
<feature type="signal peptide" evidence="1">
    <location>
        <begin position="1"/>
        <end position="22"/>
    </location>
</feature>
<evidence type="ECO:0000256" key="1">
    <source>
        <dbReference type="SAM" id="SignalP"/>
    </source>
</evidence>
<dbReference type="Proteomes" id="UP000322214">
    <property type="component" value="Chromosome"/>
</dbReference>
<dbReference type="InterPro" id="IPR015943">
    <property type="entry name" value="WD40/YVTN_repeat-like_dom_sf"/>
</dbReference>
<feature type="domain" description="Pyrrolo-quinoline quinone repeat" evidence="2">
    <location>
        <begin position="95"/>
        <end position="352"/>
    </location>
</feature>
<dbReference type="STRING" id="980251.GCA_001642875_01702"/>
<protein>
    <submittedName>
        <fullName evidence="3">Outer membrane protein assembly factor BamB</fullName>
    </submittedName>
</protein>
<keyword evidence="1" id="KW-0732">Signal</keyword>
<dbReference type="InterPro" id="IPR002372">
    <property type="entry name" value="PQQ_rpt_dom"/>
</dbReference>
<accession>A0A5B9P8Y0</accession>
<sequence precursor="true">MNFRNLTAIAFVACFCVSNLFAQDASDSENSDWPQILGANRNGVLADSVTLGWQKTPDVIWETEIGEGFSGPVIVDDELILFHRPDGARGKFLIVEKFNVTDGRSVWKQKIASQYRGAMDGDAGPKATPVIQDGFVYCYGPDGELACLEFDTGKIVWELNARKKFNASEGYFGCGSSPLVVDGKVLLNVGGRKGASVVAFDASDGEVLWKAIDDEASYSSPIVVEHDGKKMAVFLTRTRFVGLDVDSGKVLFSNSFGKRGPTAVASMPVAFGSKLFANAAYRVGATVVDLKNLKTAGDEIAPDWSSENAFASHYGTPVFFNGHFYGTSGREDMRNGSFRCLEASTGDVKWDQDSFPVAHTLLIGEQLLVLDYEGKLSLIEPSPAGFQQIQSATIFNGPTRSIPAFSDGKLFFRSNAKSRVGKLVAIDVSEK</sequence>
<proteinExistence type="predicted"/>
<dbReference type="RefSeq" id="WP_075081627.1">
    <property type="nucleotide sequence ID" value="NZ_CP042912.1"/>
</dbReference>
<dbReference type="InterPro" id="IPR018391">
    <property type="entry name" value="PQQ_b-propeller_rpt"/>
</dbReference>
<dbReference type="SMART" id="SM00564">
    <property type="entry name" value="PQQ"/>
    <property type="match status" value="4"/>
</dbReference>
<evidence type="ECO:0000259" key="2">
    <source>
        <dbReference type="Pfam" id="PF13360"/>
    </source>
</evidence>
<reference evidence="3 4" key="1">
    <citation type="submission" date="2019-08" db="EMBL/GenBank/DDBJ databases">
        <title>Deep-cultivation of Planctomycetes and their phenomic and genomic characterization uncovers novel biology.</title>
        <authorList>
            <person name="Wiegand S."/>
            <person name="Jogler M."/>
            <person name="Boedeker C."/>
            <person name="Pinto D."/>
            <person name="Vollmers J."/>
            <person name="Rivas-Marin E."/>
            <person name="Kohn T."/>
            <person name="Peeters S.H."/>
            <person name="Heuer A."/>
            <person name="Rast P."/>
            <person name="Oberbeckmann S."/>
            <person name="Bunk B."/>
            <person name="Jeske O."/>
            <person name="Meyerdierks A."/>
            <person name="Storesund J.E."/>
            <person name="Kallscheuer N."/>
            <person name="Luecker S."/>
            <person name="Lage O.M."/>
            <person name="Pohl T."/>
            <person name="Merkel B.J."/>
            <person name="Hornburger P."/>
            <person name="Mueller R.-W."/>
            <person name="Bruemmer F."/>
            <person name="Labrenz M."/>
            <person name="Spormann A.M."/>
            <person name="Op den Camp H."/>
            <person name="Overmann J."/>
            <person name="Amann R."/>
            <person name="Jetten M.S.M."/>
            <person name="Mascher T."/>
            <person name="Medema M.H."/>
            <person name="Devos D.P."/>
            <person name="Kaster A.-K."/>
            <person name="Ovreas L."/>
            <person name="Rohde M."/>
            <person name="Galperin M.Y."/>
            <person name="Jogler C."/>
        </authorList>
    </citation>
    <scope>NUCLEOTIDE SEQUENCE [LARGE SCALE GENOMIC DNA]</scope>
    <source>
        <strain evidence="3 4">FC18</strain>
    </source>
</reference>
<evidence type="ECO:0000313" key="4">
    <source>
        <dbReference type="Proteomes" id="UP000322214"/>
    </source>
</evidence>
<dbReference type="InterPro" id="IPR011047">
    <property type="entry name" value="Quinoprotein_ADH-like_sf"/>
</dbReference>
<gene>
    <name evidence="3" type="primary">bamB_2</name>
    <name evidence="3" type="ORF">MFFC18_12380</name>
</gene>
<dbReference type="PANTHER" id="PTHR34512">
    <property type="entry name" value="CELL SURFACE PROTEIN"/>
    <property type="match status" value="1"/>
</dbReference>
<feature type="chain" id="PRO_5023004320" evidence="1">
    <location>
        <begin position="23"/>
        <end position="431"/>
    </location>
</feature>
<dbReference type="PANTHER" id="PTHR34512:SF30">
    <property type="entry name" value="OUTER MEMBRANE PROTEIN ASSEMBLY FACTOR BAMB"/>
    <property type="match status" value="1"/>
</dbReference>
<name>A0A5B9P8Y0_9BACT</name>
<organism evidence="3 4">
    <name type="scientific">Mariniblastus fucicola</name>
    <dbReference type="NCBI Taxonomy" id="980251"/>
    <lineage>
        <taxon>Bacteria</taxon>
        <taxon>Pseudomonadati</taxon>
        <taxon>Planctomycetota</taxon>
        <taxon>Planctomycetia</taxon>
        <taxon>Pirellulales</taxon>
        <taxon>Pirellulaceae</taxon>
        <taxon>Mariniblastus</taxon>
    </lineage>
</organism>